<protein>
    <submittedName>
        <fullName evidence="1">Uncharacterized protein</fullName>
    </submittedName>
</protein>
<dbReference type="AlphaFoldDB" id="A0A368XSS8"/>
<name>A0A368XSS8_9BURK</name>
<gene>
    <name evidence="1" type="ORF">DES41_10544</name>
</gene>
<keyword evidence="2" id="KW-1185">Reference proteome</keyword>
<dbReference type="EMBL" id="QPJK01000005">
    <property type="protein sequence ID" value="RCW70108.1"/>
    <property type="molecule type" value="Genomic_DNA"/>
</dbReference>
<evidence type="ECO:0000313" key="2">
    <source>
        <dbReference type="Proteomes" id="UP000252884"/>
    </source>
</evidence>
<organism evidence="1 2">
    <name type="scientific">Pseudorhodoferax soli</name>
    <dbReference type="NCBI Taxonomy" id="545864"/>
    <lineage>
        <taxon>Bacteria</taxon>
        <taxon>Pseudomonadati</taxon>
        <taxon>Pseudomonadota</taxon>
        <taxon>Betaproteobacteria</taxon>
        <taxon>Burkholderiales</taxon>
        <taxon>Comamonadaceae</taxon>
    </lineage>
</organism>
<proteinExistence type="predicted"/>
<dbReference type="Proteomes" id="UP000252884">
    <property type="component" value="Unassembled WGS sequence"/>
</dbReference>
<reference evidence="1 2" key="1">
    <citation type="submission" date="2018-07" db="EMBL/GenBank/DDBJ databases">
        <title>Genomic Encyclopedia of Type Strains, Phase IV (KMG-IV): sequencing the most valuable type-strain genomes for metagenomic binning, comparative biology and taxonomic classification.</title>
        <authorList>
            <person name="Goeker M."/>
        </authorList>
    </citation>
    <scope>NUCLEOTIDE SEQUENCE [LARGE SCALE GENOMIC DNA]</scope>
    <source>
        <strain evidence="1 2">DSM 21634</strain>
    </source>
</reference>
<comment type="caution">
    <text evidence="1">The sequence shown here is derived from an EMBL/GenBank/DDBJ whole genome shotgun (WGS) entry which is preliminary data.</text>
</comment>
<sequence>MNAITAPLSLHSLLARLEASETIAVVEHEFNEAAEAPWISLEVGQLDATVTLDLQDSRVLIMTADNQALYVKRISADWDQSVFEFLNVLASAVESKAVTA</sequence>
<evidence type="ECO:0000313" key="1">
    <source>
        <dbReference type="EMBL" id="RCW70108.1"/>
    </source>
</evidence>
<dbReference type="OrthoDB" id="8910320at2"/>
<dbReference type="RefSeq" id="WP_114469083.1">
    <property type="nucleotide sequence ID" value="NZ_QPJK01000005.1"/>
</dbReference>
<accession>A0A368XSS8</accession>